<name>A0A167XLR1_9HYPO</name>
<sequence>MEDDFVPVNTWQGCIMVSTSLLPLSNDEKTRIYPECRDQMMQVGTTGQQGDGRGPQATASRRPPVPDYWNHEPHKGVGAAMASHNMGSLYSPSPSSSATMSAYSIHAQDPVMGFRNEEDCMSTHASGAPLFAPWAPTMFDAQSYSPTDWEDATAATSPASLPQSTASGPSTPLLNFNGLELVDDRQHALGFNSGYFMSPASPELQPTFKRRRSSASWHQ</sequence>
<reference evidence="2 3" key="1">
    <citation type="journal article" date="2016" name="Genome Biol. Evol.">
        <title>Divergent and convergent evolution of fungal pathogenicity.</title>
        <authorList>
            <person name="Shang Y."/>
            <person name="Xiao G."/>
            <person name="Zheng P."/>
            <person name="Cen K."/>
            <person name="Zhan S."/>
            <person name="Wang C."/>
        </authorList>
    </citation>
    <scope>NUCLEOTIDE SEQUENCE [LARGE SCALE GENOMIC DNA]</scope>
    <source>
        <strain evidence="2 3">RCEF 2490</strain>
    </source>
</reference>
<dbReference type="AlphaFoldDB" id="A0A167XLR1"/>
<proteinExistence type="predicted"/>
<evidence type="ECO:0000256" key="1">
    <source>
        <dbReference type="SAM" id="MobiDB-lite"/>
    </source>
</evidence>
<evidence type="ECO:0000313" key="3">
    <source>
        <dbReference type="Proteomes" id="UP000078544"/>
    </source>
</evidence>
<organism evidence="2 3">
    <name type="scientific">Moelleriella libera RCEF 2490</name>
    <dbReference type="NCBI Taxonomy" id="1081109"/>
    <lineage>
        <taxon>Eukaryota</taxon>
        <taxon>Fungi</taxon>
        <taxon>Dikarya</taxon>
        <taxon>Ascomycota</taxon>
        <taxon>Pezizomycotina</taxon>
        <taxon>Sordariomycetes</taxon>
        <taxon>Hypocreomycetidae</taxon>
        <taxon>Hypocreales</taxon>
        <taxon>Clavicipitaceae</taxon>
        <taxon>Moelleriella</taxon>
    </lineage>
</organism>
<feature type="region of interest" description="Disordered" evidence="1">
    <location>
        <begin position="149"/>
        <end position="169"/>
    </location>
</feature>
<accession>A0A167XLR1</accession>
<dbReference type="OrthoDB" id="4959331at2759"/>
<dbReference type="Proteomes" id="UP000078544">
    <property type="component" value="Unassembled WGS sequence"/>
</dbReference>
<protein>
    <submittedName>
        <fullName evidence="2">Uncharacterized protein</fullName>
    </submittedName>
</protein>
<gene>
    <name evidence="2" type="ORF">AAL_07342</name>
</gene>
<comment type="caution">
    <text evidence="2">The sequence shown here is derived from an EMBL/GenBank/DDBJ whole genome shotgun (WGS) entry which is preliminary data.</text>
</comment>
<feature type="compositionally biased region" description="Polar residues" evidence="1">
    <location>
        <begin position="154"/>
        <end position="169"/>
    </location>
</feature>
<evidence type="ECO:0000313" key="2">
    <source>
        <dbReference type="EMBL" id="KZZ90241.1"/>
    </source>
</evidence>
<dbReference type="EMBL" id="AZGY01000022">
    <property type="protein sequence ID" value="KZZ90241.1"/>
    <property type="molecule type" value="Genomic_DNA"/>
</dbReference>
<keyword evidence="3" id="KW-1185">Reference proteome</keyword>
<feature type="region of interest" description="Disordered" evidence="1">
    <location>
        <begin position="44"/>
        <end position="64"/>
    </location>
</feature>